<evidence type="ECO:0008006" key="4">
    <source>
        <dbReference type="Google" id="ProtNLM"/>
    </source>
</evidence>
<dbReference type="GO" id="GO:0008168">
    <property type="term" value="F:methyltransferase activity"/>
    <property type="evidence" value="ECO:0007669"/>
    <property type="project" value="TreeGrafter"/>
</dbReference>
<dbReference type="PANTHER" id="PTHR42912:SF83">
    <property type="entry name" value="METHYLTRANSFERASE TYPE 11 DOMAIN-CONTAINING PROTEIN"/>
    <property type="match status" value="1"/>
</dbReference>
<dbReference type="Gene3D" id="3.40.50.150">
    <property type="entry name" value="Vaccinia Virus protein VP39"/>
    <property type="match status" value="1"/>
</dbReference>
<evidence type="ECO:0000313" key="3">
    <source>
        <dbReference type="Proteomes" id="UP001175353"/>
    </source>
</evidence>
<reference evidence="2" key="1">
    <citation type="submission" date="2023-06" db="EMBL/GenBank/DDBJ databases">
        <title>Black Yeasts Isolated from many extreme environments.</title>
        <authorList>
            <person name="Coleine C."/>
            <person name="Stajich J.E."/>
            <person name="Selbmann L."/>
        </authorList>
    </citation>
    <scope>NUCLEOTIDE SEQUENCE</scope>
    <source>
        <strain evidence="2">CCFEE 5200</strain>
    </source>
</reference>
<accession>A0AAN6JZW5</accession>
<organism evidence="2 3">
    <name type="scientific">Friedmanniomyces endolithicus</name>
    <dbReference type="NCBI Taxonomy" id="329885"/>
    <lineage>
        <taxon>Eukaryota</taxon>
        <taxon>Fungi</taxon>
        <taxon>Dikarya</taxon>
        <taxon>Ascomycota</taxon>
        <taxon>Pezizomycotina</taxon>
        <taxon>Dothideomycetes</taxon>
        <taxon>Dothideomycetidae</taxon>
        <taxon>Mycosphaerellales</taxon>
        <taxon>Teratosphaeriaceae</taxon>
        <taxon>Friedmanniomyces</taxon>
    </lineage>
</organism>
<dbReference type="EMBL" id="JAUJLE010000361">
    <property type="protein sequence ID" value="KAK0959120.1"/>
    <property type="molecule type" value="Genomic_DNA"/>
</dbReference>
<dbReference type="CDD" id="cd02440">
    <property type="entry name" value="AdoMet_MTases"/>
    <property type="match status" value="1"/>
</dbReference>
<dbReference type="SUPFAM" id="SSF53335">
    <property type="entry name" value="S-adenosyl-L-methionine-dependent methyltransferases"/>
    <property type="match status" value="1"/>
</dbReference>
<evidence type="ECO:0000256" key="1">
    <source>
        <dbReference type="SAM" id="MobiDB-lite"/>
    </source>
</evidence>
<sequence>MRPALLHRRHVASSLRRVYTARTAPPPPRQLRRPERPVNTHPVGKPTSANESPAAPPSSFAPWIFGALAAGLGFYSLQLYLAASKPCHNTRIADLAAQKDVAERYDYTATSFDSEVGLSELLMGVNGLRKKLAQKCHGDVLEVSCGTGRNLGYYDIEGGDTKVESLGFIDLSPQMVEVCRQKWAALFGNKMAQQRLKPGLKLRFMTGSALGDMPLAPNGKKYDTIIQTMGLCSTAEPAELLENMARHLDTSNPDARILLLEHGRSYLPWLNRVLDNSAEKHAELHGCWFNREIGELVEEAALQSGLEVVNERRRHLGTTWVFELKPTEDAVKKAQAGLLPVATKQTEMREQQGWLSKLGLK</sequence>
<proteinExistence type="predicted"/>
<comment type="caution">
    <text evidence="2">The sequence shown here is derived from an EMBL/GenBank/DDBJ whole genome shotgun (WGS) entry which is preliminary data.</text>
</comment>
<dbReference type="PANTHER" id="PTHR42912">
    <property type="entry name" value="METHYLTRANSFERASE"/>
    <property type="match status" value="1"/>
</dbReference>
<dbReference type="Pfam" id="PF13489">
    <property type="entry name" value="Methyltransf_23"/>
    <property type="match status" value="1"/>
</dbReference>
<dbReference type="AlphaFoldDB" id="A0AAN6JZW5"/>
<keyword evidence="3" id="KW-1185">Reference proteome</keyword>
<protein>
    <recommendedName>
        <fullName evidence="4">Methyltransferase domain-containing protein</fullName>
    </recommendedName>
</protein>
<dbReference type="InterPro" id="IPR050508">
    <property type="entry name" value="Methyltransf_Superfamily"/>
</dbReference>
<dbReference type="InterPro" id="IPR029063">
    <property type="entry name" value="SAM-dependent_MTases_sf"/>
</dbReference>
<dbReference type="Proteomes" id="UP001175353">
    <property type="component" value="Unassembled WGS sequence"/>
</dbReference>
<name>A0AAN6JZW5_9PEZI</name>
<gene>
    <name evidence="2" type="ORF">LTR91_021024</name>
</gene>
<feature type="region of interest" description="Disordered" evidence="1">
    <location>
        <begin position="16"/>
        <end position="54"/>
    </location>
</feature>
<evidence type="ECO:0000313" key="2">
    <source>
        <dbReference type="EMBL" id="KAK0959120.1"/>
    </source>
</evidence>